<proteinExistence type="predicted"/>
<dbReference type="Pfam" id="PF07786">
    <property type="entry name" value="HGSNAT_cat"/>
    <property type="match status" value="1"/>
</dbReference>
<feature type="transmembrane region" description="Helical" evidence="1">
    <location>
        <begin position="7"/>
        <end position="26"/>
    </location>
</feature>
<gene>
    <name evidence="3" type="ORF">IAC13_06490</name>
</gene>
<organism evidence="3 4">
    <name type="scientific">Candidatus Scybalomonas excrementavium</name>
    <dbReference type="NCBI Taxonomy" id="2840943"/>
    <lineage>
        <taxon>Bacteria</taxon>
        <taxon>Bacillati</taxon>
        <taxon>Bacillota</taxon>
        <taxon>Clostridia</taxon>
        <taxon>Lachnospirales</taxon>
        <taxon>Lachnospiraceae</taxon>
        <taxon>Lachnospiraceae incertae sedis</taxon>
        <taxon>Candidatus Scybalomonas</taxon>
    </lineage>
</organism>
<feature type="transmembrane region" description="Helical" evidence="1">
    <location>
        <begin position="127"/>
        <end position="148"/>
    </location>
</feature>
<dbReference type="Proteomes" id="UP000823618">
    <property type="component" value="Unassembled WGS sequence"/>
</dbReference>
<keyword evidence="1" id="KW-1133">Transmembrane helix</keyword>
<feature type="transmembrane region" description="Helical" evidence="1">
    <location>
        <begin position="46"/>
        <end position="67"/>
    </location>
</feature>
<evidence type="ECO:0000313" key="4">
    <source>
        <dbReference type="Proteomes" id="UP000823618"/>
    </source>
</evidence>
<feature type="transmembrane region" description="Helical" evidence="1">
    <location>
        <begin position="74"/>
        <end position="91"/>
    </location>
</feature>
<name>A0A9D9I086_9FIRM</name>
<dbReference type="AlphaFoldDB" id="A0A9D9I086"/>
<feature type="domain" description="Heparan-alpha-glucosaminide N-acetyltransferase catalytic" evidence="2">
    <location>
        <begin position="5"/>
        <end position="234"/>
    </location>
</feature>
<evidence type="ECO:0000313" key="3">
    <source>
        <dbReference type="EMBL" id="MBO8463560.1"/>
    </source>
</evidence>
<protein>
    <submittedName>
        <fullName evidence="3">DUF1624 domain-containing protein</fullName>
    </submittedName>
</protein>
<sequence length="253" mass="30219">MKAQRYLILDGIRGFAILNMILYHAIWDLVYLFEFKWDWYHSYGSFLWQQGICWTFIFLSGFCQPFGHKKLQRAIYVLGAGFFISIVTWIFMPESRVQFGILTLLGSCMLLMYFFDKPLKAWNSKIGLLLSLFLFVMTRNVNHGFLGFGRWNVFPLPDSWYHNLITTYFGFPMIGFSSTDYFSFIPWCFLFLSGYFTQHIFVERNWLQYLKPQKVKPLEWIGQHSLLIYLLHQPIIYCVLNMIVYGFRIHKVI</sequence>
<feature type="transmembrane region" description="Helical" evidence="1">
    <location>
        <begin position="160"/>
        <end position="177"/>
    </location>
</feature>
<evidence type="ECO:0000259" key="2">
    <source>
        <dbReference type="Pfam" id="PF07786"/>
    </source>
</evidence>
<feature type="transmembrane region" description="Helical" evidence="1">
    <location>
        <begin position="184"/>
        <end position="202"/>
    </location>
</feature>
<dbReference type="InterPro" id="IPR012429">
    <property type="entry name" value="HGSNAT_cat"/>
</dbReference>
<feature type="transmembrane region" description="Helical" evidence="1">
    <location>
        <begin position="226"/>
        <end position="247"/>
    </location>
</feature>
<keyword evidence="1" id="KW-0812">Transmembrane</keyword>
<reference evidence="3" key="1">
    <citation type="submission" date="2020-10" db="EMBL/GenBank/DDBJ databases">
        <authorList>
            <person name="Gilroy R."/>
        </authorList>
    </citation>
    <scope>NUCLEOTIDE SEQUENCE</scope>
    <source>
        <strain evidence="3">E3-2379</strain>
    </source>
</reference>
<feature type="transmembrane region" description="Helical" evidence="1">
    <location>
        <begin position="97"/>
        <end position="115"/>
    </location>
</feature>
<reference evidence="3" key="2">
    <citation type="journal article" date="2021" name="PeerJ">
        <title>Extensive microbial diversity within the chicken gut microbiome revealed by metagenomics and culture.</title>
        <authorList>
            <person name="Gilroy R."/>
            <person name="Ravi A."/>
            <person name="Getino M."/>
            <person name="Pursley I."/>
            <person name="Horton D.L."/>
            <person name="Alikhan N.F."/>
            <person name="Baker D."/>
            <person name="Gharbi K."/>
            <person name="Hall N."/>
            <person name="Watson M."/>
            <person name="Adriaenssens E.M."/>
            <person name="Foster-Nyarko E."/>
            <person name="Jarju S."/>
            <person name="Secka A."/>
            <person name="Antonio M."/>
            <person name="Oren A."/>
            <person name="Chaudhuri R.R."/>
            <person name="La Ragione R."/>
            <person name="Hildebrand F."/>
            <person name="Pallen M.J."/>
        </authorList>
    </citation>
    <scope>NUCLEOTIDE SEQUENCE</scope>
    <source>
        <strain evidence="3">E3-2379</strain>
    </source>
</reference>
<accession>A0A9D9I086</accession>
<keyword evidence="1" id="KW-0472">Membrane</keyword>
<dbReference type="EMBL" id="JADIML010000176">
    <property type="protein sequence ID" value="MBO8463560.1"/>
    <property type="molecule type" value="Genomic_DNA"/>
</dbReference>
<comment type="caution">
    <text evidence="3">The sequence shown here is derived from an EMBL/GenBank/DDBJ whole genome shotgun (WGS) entry which is preliminary data.</text>
</comment>
<evidence type="ECO:0000256" key="1">
    <source>
        <dbReference type="SAM" id="Phobius"/>
    </source>
</evidence>